<evidence type="ECO:0008006" key="4">
    <source>
        <dbReference type="Google" id="ProtNLM"/>
    </source>
</evidence>
<keyword evidence="3" id="KW-1185">Reference proteome</keyword>
<evidence type="ECO:0000313" key="3">
    <source>
        <dbReference type="Proteomes" id="UP000799537"/>
    </source>
</evidence>
<accession>A0A6A6D785</accession>
<organism evidence="2 3">
    <name type="scientific">Zasmidium cellare ATCC 36951</name>
    <dbReference type="NCBI Taxonomy" id="1080233"/>
    <lineage>
        <taxon>Eukaryota</taxon>
        <taxon>Fungi</taxon>
        <taxon>Dikarya</taxon>
        <taxon>Ascomycota</taxon>
        <taxon>Pezizomycotina</taxon>
        <taxon>Dothideomycetes</taxon>
        <taxon>Dothideomycetidae</taxon>
        <taxon>Mycosphaerellales</taxon>
        <taxon>Mycosphaerellaceae</taxon>
        <taxon>Zasmidium</taxon>
    </lineage>
</organism>
<sequence length="270" mass="31518">MPALTRRKSTLSLKSTKSRTLPLLRRSTTLRLGRRKKPDPLPIEENGPSSPLLALPPELRNQVYTYCLQLSTRENRIELRNLPIPPLLGTCRQAMQEGISIYFAENYFVWTRMFKHRYRLEEMIVPPLHYLREKVLIGGELIQMGPILDMRLDAWMPWVWRFGGRGMEDEVHRIHLASITRPAVPSNGAWVTCTAWVQRDIKQILRGWRPVEQGGPSFDEVMDEVVGAIWFYHKVLATPGGWPPRMGFLTWVRDKIMKSMDDQDRSWGRW</sequence>
<evidence type="ECO:0000256" key="1">
    <source>
        <dbReference type="SAM" id="MobiDB-lite"/>
    </source>
</evidence>
<protein>
    <recommendedName>
        <fullName evidence="4">F-box domain-containing protein</fullName>
    </recommendedName>
</protein>
<dbReference type="AlphaFoldDB" id="A0A6A6D785"/>
<dbReference type="GeneID" id="54564396"/>
<gene>
    <name evidence="2" type="ORF">M409DRAFT_49037</name>
</gene>
<dbReference type="EMBL" id="ML993579">
    <property type="protein sequence ID" value="KAF2174170.1"/>
    <property type="molecule type" value="Genomic_DNA"/>
</dbReference>
<proteinExistence type="predicted"/>
<name>A0A6A6D785_ZASCE</name>
<feature type="region of interest" description="Disordered" evidence="1">
    <location>
        <begin position="34"/>
        <end position="53"/>
    </location>
</feature>
<reference evidence="2" key="1">
    <citation type="journal article" date="2020" name="Stud. Mycol.">
        <title>101 Dothideomycetes genomes: a test case for predicting lifestyles and emergence of pathogens.</title>
        <authorList>
            <person name="Haridas S."/>
            <person name="Albert R."/>
            <person name="Binder M."/>
            <person name="Bloem J."/>
            <person name="Labutti K."/>
            <person name="Salamov A."/>
            <person name="Andreopoulos B."/>
            <person name="Baker S."/>
            <person name="Barry K."/>
            <person name="Bills G."/>
            <person name="Bluhm B."/>
            <person name="Cannon C."/>
            <person name="Castanera R."/>
            <person name="Culley D."/>
            <person name="Daum C."/>
            <person name="Ezra D."/>
            <person name="Gonzalez J."/>
            <person name="Henrissat B."/>
            <person name="Kuo A."/>
            <person name="Liang C."/>
            <person name="Lipzen A."/>
            <person name="Lutzoni F."/>
            <person name="Magnuson J."/>
            <person name="Mondo S."/>
            <person name="Nolan M."/>
            <person name="Ohm R."/>
            <person name="Pangilinan J."/>
            <person name="Park H.-J."/>
            <person name="Ramirez L."/>
            <person name="Alfaro M."/>
            <person name="Sun H."/>
            <person name="Tritt A."/>
            <person name="Yoshinaga Y."/>
            <person name="Zwiers L.-H."/>
            <person name="Turgeon B."/>
            <person name="Goodwin S."/>
            <person name="Spatafora J."/>
            <person name="Crous P."/>
            <person name="Grigoriev I."/>
        </authorList>
    </citation>
    <scope>NUCLEOTIDE SEQUENCE</scope>
    <source>
        <strain evidence="2">ATCC 36951</strain>
    </source>
</reference>
<dbReference type="Proteomes" id="UP000799537">
    <property type="component" value="Unassembled WGS sequence"/>
</dbReference>
<dbReference type="RefSeq" id="XP_033675059.1">
    <property type="nucleotide sequence ID" value="XM_033811124.1"/>
</dbReference>
<evidence type="ECO:0000313" key="2">
    <source>
        <dbReference type="EMBL" id="KAF2174170.1"/>
    </source>
</evidence>